<reference evidence="2 3" key="1">
    <citation type="submission" date="2019-06" db="EMBL/GenBank/DDBJ databases">
        <title>A chromosomal-level reference genome of Carpinus fangiana (Coryloideae, Betulaceae).</title>
        <authorList>
            <person name="Yang X."/>
            <person name="Wang Z."/>
            <person name="Zhang L."/>
            <person name="Hao G."/>
            <person name="Liu J."/>
            <person name="Yang Y."/>
        </authorList>
    </citation>
    <scope>NUCLEOTIDE SEQUENCE [LARGE SCALE GENOMIC DNA]</scope>
    <source>
        <strain evidence="2">Cfa_2016G</strain>
        <tissue evidence="2">Leaf</tissue>
    </source>
</reference>
<organism evidence="2 3">
    <name type="scientific">Carpinus fangiana</name>
    <dbReference type="NCBI Taxonomy" id="176857"/>
    <lineage>
        <taxon>Eukaryota</taxon>
        <taxon>Viridiplantae</taxon>
        <taxon>Streptophyta</taxon>
        <taxon>Embryophyta</taxon>
        <taxon>Tracheophyta</taxon>
        <taxon>Spermatophyta</taxon>
        <taxon>Magnoliopsida</taxon>
        <taxon>eudicotyledons</taxon>
        <taxon>Gunneridae</taxon>
        <taxon>Pentapetalae</taxon>
        <taxon>rosids</taxon>
        <taxon>fabids</taxon>
        <taxon>Fagales</taxon>
        <taxon>Betulaceae</taxon>
        <taxon>Carpinus</taxon>
    </lineage>
</organism>
<protein>
    <submittedName>
        <fullName evidence="2">Uncharacterized protein</fullName>
    </submittedName>
</protein>
<dbReference type="EMBL" id="VIBQ01000014">
    <property type="protein sequence ID" value="KAB8349772.1"/>
    <property type="molecule type" value="Genomic_DNA"/>
</dbReference>
<sequence>MALDCGGEVVGRWSVCLGAPQRAWVSSWASQSFNRRTPQRALRYPQQGPAPPGRGPITHGKPLQTGLWQASSAIAWQARWASCSFSVLAAFTVPQGWAFCLRRRILSIVARTCTFIAPMCGSIPSRCELGAADELPYTDEELVLLACGTATVTQEPRRESSEPPVFKVCTGTLEGSLPHFPRTVAAKSLAGTSGFLLPGWTAAGETSPVVQPCLPPLSGRCFAHACPCSHPPCRLFRWPLRSPFGTAESAAPTAPAMSAGAMGCHETGQRFDTTDERGDYSVVIGMGKVIKGAWQDCCPHPCQSLAVADPPAQVGTRPSSDAKEA</sequence>
<feature type="region of interest" description="Disordered" evidence="1">
    <location>
        <begin position="40"/>
        <end position="61"/>
    </location>
</feature>
<gene>
    <name evidence="2" type="ORF">FH972_023786</name>
</gene>
<name>A0A5N6KWK0_9ROSI</name>
<evidence type="ECO:0000256" key="1">
    <source>
        <dbReference type="SAM" id="MobiDB-lite"/>
    </source>
</evidence>
<dbReference type="AlphaFoldDB" id="A0A5N6KWK0"/>
<accession>A0A5N6KWK0</accession>
<evidence type="ECO:0000313" key="2">
    <source>
        <dbReference type="EMBL" id="KAB8349772.1"/>
    </source>
</evidence>
<dbReference type="Proteomes" id="UP000327013">
    <property type="component" value="Unassembled WGS sequence"/>
</dbReference>
<comment type="caution">
    <text evidence="2">The sequence shown here is derived from an EMBL/GenBank/DDBJ whole genome shotgun (WGS) entry which is preliminary data.</text>
</comment>
<keyword evidence="3" id="KW-1185">Reference proteome</keyword>
<proteinExistence type="predicted"/>
<evidence type="ECO:0000313" key="3">
    <source>
        <dbReference type="Proteomes" id="UP000327013"/>
    </source>
</evidence>